<keyword evidence="2" id="KW-1133">Transmembrane helix</keyword>
<feature type="compositionally biased region" description="Basic and acidic residues" evidence="1">
    <location>
        <begin position="62"/>
        <end position="72"/>
    </location>
</feature>
<sequence length="147" mass="15764">MIVFRLISTRAVCLLFFLVFLLVIHQSAHLGKNPTSRDRPGSLLRSVTATSEPLHPPLPPEAESRGREREESGPSSAPTHRPTVSGRPAVWLAAPQLPPRLPQPFMPRGNMGLLGLILPGCSAMAVAAAVPSAPLMGGTARAQLRRR</sequence>
<protein>
    <submittedName>
        <fullName evidence="3">Uncharacterized protein</fullName>
    </submittedName>
</protein>
<dbReference type="EMBL" id="JANPWB010000012">
    <property type="protein sequence ID" value="KAJ1119375.1"/>
    <property type="molecule type" value="Genomic_DNA"/>
</dbReference>
<keyword evidence="2" id="KW-0812">Transmembrane</keyword>
<dbReference type="Proteomes" id="UP001066276">
    <property type="component" value="Chromosome 8"/>
</dbReference>
<keyword evidence="2" id="KW-0472">Membrane</keyword>
<dbReference type="AlphaFoldDB" id="A0AAV7P2I5"/>
<evidence type="ECO:0000313" key="3">
    <source>
        <dbReference type="EMBL" id="KAJ1119375.1"/>
    </source>
</evidence>
<evidence type="ECO:0000256" key="1">
    <source>
        <dbReference type="SAM" id="MobiDB-lite"/>
    </source>
</evidence>
<evidence type="ECO:0000256" key="2">
    <source>
        <dbReference type="SAM" id="Phobius"/>
    </source>
</evidence>
<proteinExistence type="predicted"/>
<reference evidence="3" key="1">
    <citation type="journal article" date="2022" name="bioRxiv">
        <title>Sequencing and chromosome-scale assembly of the giantPleurodeles waltlgenome.</title>
        <authorList>
            <person name="Brown T."/>
            <person name="Elewa A."/>
            <person name="Iarovenko S."/>
            <person name="Subramanian E."/>
            <person name="Araus A.J."/>
            <person name="Petzold A."/>
            <person name="Susuki M."/>
            <person name="Suzuki K.-i.T."/>
            <person name="Hayashi T."/>
            <person name="Toyoda A."/>
            <person name="Oliveira C."/>
            <person name="Osipova E."/>
            <person name="Leigh N.D."/>
            <person name="Simon A."/>
            <person name="Yun M.H."/>
        </authorList>
    </citation>
    <scope>NUCLEOTIDE SEQUENCE</scope>
    <source>
        <strain evidence="3">20211129_DDA</strain>
        <tissue evidence="3">Liver</tissue>
    </source>
</reference>
<feature type="region of interest" description="Disordered" evidence="1">
    <location>
        <begin position="31"/>
        <end position="89"/>
    </location>
</feature>
<feature type="transmembrane region" description="Helical" evidence="2">
    <location>
        <begin position="111"/>
        <end position="137"/>
    </location>
</feature>
<comment type="caution">
    <text evidence="3">The sequence shown here is derived from an EMBL/GenBank/DDBJ whole genome shotgun (WGS) entry which is preliminary data.</text>
</comment>
<organism evidence="3 4">
    <name type="scientific">Pleurodeles waltl</name>
    <name type="common">Iberian ribbed newt</name>
    <dbReference type="NCBI Taxonomy" id="8319"/>
    <lineage>
        <taxon>Eukaryota</taxon>
        <taxon>Metazoa</taxon>
        <taxon>Chordata</taxon>
        <taxon>Craniata</taxon>
        <taxon>Vertebrata</taxon>
        <taxon>Euteleostomi</taxon>
        <taxon>Amphibia</taxon>
        <taxon>Batrachia</taxon>
        <taxon>Caudata</taxon>
        <taxon>Salamandroidea</taxon>
        <taxon>Salamandridae</taxon>
        <taxon>Pleurodelinae</taxon>
        <taxon>Pleurodeles</taxon>
    </lineage>
</organism>
<evidence type="ECO:0000313" key="4">
    <source>
        <dbReference type="Proteomes" id="UP001066276"/>
    </source>
</evidence>
<accession>A0AAV7P2I5</accession>
<gene>
    <name evidence="3" type="ORF">NDU88_007561</name>
</gene>
<keyword evidence="4" id="KW-1185">Reference proteome</keyword>
<name>A0AAV7P2I5_PLEWA</name>